<dbReference type="KEGG" id="cman:A9D14_11600"/>
<reference evidence="3 4" key="1">
    <citation type="submission" date="2017-01" db="EMBL/GenBank/DDBJ databases">
        <title>Complete genome sequence of esterase-producing bacterium Croceicoccus marinus E4A9.</title>
        <authorList>
            <person name="Wu Y.-H."/>
            <person name="Cheng H."/>
            <person name="Xu L."/>
            <person name="Huo Y.-Y."/>
            <person name="Wang C.-S."/>
            <person name="Xu X.-W."/>
        </authorList>
    </citation>
    <scope>NUCLEOTIDE SEQUENCE [LARGE SCALE GENOMIC DNA]</scope>
    <source>
        <strain evidence="3 4">E4A9</strain>
    </source>
</reference>
<gene>
    <name evidence="3" type="ORF">A9D14_11600</name>
</gene>
<evidence type="ECO:0000313" key="3">
    <source>
        <dbReference type="EMBL" id="ARU16707.1"/>
    </source>
</evidence>
<dbReference type="OrthoDB" id="9783791at2"/>
<accession>A0A1Z1FDE2</accession>
<dbReference type="InterPro" id="IPR001173">
    <property type="entry name" value="Glyco_trans_2-like"/>
</dbReference>
<feature type="domain" description="Glycosyltransferase 2-like" evidence="2">
    <location>
        <begin position="263"/>
        <end position="383"/>
    </location>
</feature>
<dbReference type="Pfam" id="PF00535">
    <property type="entry name" value="Glycos_transf_2"/>
    <property type="match status" value="1"/>
</dbReference>
<feature type="region of interest" description="Disordered" evidence="1">
    <location>
        <begin position="507"/>
        <end position="527"/>
    </location>
</feature>
<dbReference type="InterPro" id="IPR029044">
    <property type="entry name" value="Nucleotide-diphossugar_trans"/>
</dbReference>
<name>A0A1Z1FDE2_9SPHN</name>
<evidence type="ECO:0000259" key="2">
    <source>
        <dbReference type="Pfam" id="PF00535"/>
    </source>
</evidence>
<dbReference type="STRING" id="450378.GCA_001661675_02331"/>
<dbReference type="PANTHER" id="PTHR43179">
    <property type="entry name" value="RHAMNOSYLTRANSFERASE WBBL"/>
    <property type="match status" value="1"/>
</dbReference>
<protein>
    <submittedName>
        <fullName evidence="3">Glycosyl transferase</fullName>
    </submittedName>
</protein>
<evidence type="ECO:0000256" key="1">
    <source>
        <dbReference type="SAM" id="MobiDB-lite"/>
    </source>
</evidence>
<organism evidence="3 4">
    <name type="scientific">Croceicoccus marinus</name>
    <dbReference type="NCBI Taxonomy" id="450378"/>
    <lineage>
        <taxon>Bacteria</taxon>
        <taxon>Pseudomonadati</taxon>
        <taxon>Pseudomonadota</taxon>
        <taxon>Alphaproteobacteria</taxon>
        <taxon>Sphingomonadales</taxon>
        <taxon>Erythrobacteraceae</taxon>
        <taxon>Croceicoccus</taxon>
    </lineage>
</organism>
<dbReference type="CDD" id="cd04186">
    <property type="entry name" value="GT_2_like_c"/>
    <property type="match status" value="1"/>
</dbReference>
<dbReference type="AlphaFoldDB" id="A0A1Z1FDE2"/>
<proteinExistence type="predicted"/>
<dbReference type="EMBL" id="CP019602">
    <property type="protein sequence ID" value="ARU16707.1"/>
    <property type="molecule type" value="Genomic_DNA"/>
</dbReference>
<dbReference type="SUPFAM" id="SSF53448">
    <property type="entry name" value="Nucleotide-diphospho-sugar transferases"/>
    <property type="match status" value="1"/>
</dbReference>
<dbReference type="Gene3D" id="3.90.550.10">
    <property type="entry name" value="Spore Coat Polysaccharide Biosynthesis Protein SpsA, Chain A"/>
    <property type="match status" value="1"/>
</dbReference>
<keyword evidence="3" id="KW-0808">Transferase</keyword>
<dbReference type="Proteomes" id="UP000195807">
    <property type="component" value="Chromosome"/>
</dbReference>
<evidence type="ECO:0000313" key="4">
    <source>
        <dbReference type="Proteomes" id="UP000195807"/>
    </source>
</evidence>
<dbReference type="RefSeq" id="WP_066846592.1">
    <property type="nucleotide sequence ID" value="NZ_CP019602.1"/>
</dbReference>
<feature type="compositionally biased region" description="Basic and acidic residues" evidence="1">
    <location>
        <begin position="516"/>
        <end position="525"/>
    </location>
</feature>
<sequence length="540" mass="58693">MTGGNTKLDAARRALLHVAVHADALRAAPRAWLLAAWWRLCGKRLRSRSQMAPLLGASPRAYRLWLMAQAEADDRPQPVEGPAIVALVEDGPGIERTLASLRREGIEHIAAPAATMRDAGHAAWIMPLQAGDLLAEGAGGAYRHAAAQAGPGTHVLYADDDIIGADGSRGRPHFKPDWNADLFEHHDFLTGASLLRVGASDLDDLPRGNRAEVLTRRVLARTAAEGAHPLHVRAILHHRCDRPAPIRPAAARHDPSSSQPSVTIIVPTRNRVDLLRTCLQGIADTRYAGALDVIVIDNDSDDPEALAFLKGLEPETARVLRHPGAFNFAAMNNRAVEQATGRMVCLLNNDIEIRDPHWLETLVRQALRPEVGAVGPQLLYPDGRIQHAGVVLGVGGGAAHAHRLLRPEEEGYFHRHALPQFVSAVTAACLVAQRSRILEVGGMDERNFAVAFNDVDLCLKLKARGWQSFYEPRAVLIHHESVSRGLDRDPVGAARLAGELAALKERWGTGLDPNDGSERAADPFHHPQLSPFSGRFVVRI</sequence>
<keyword evidence="4" id="KW-1185">Reference proteome</keyword>
<dbReference type="GO" id="GO:0016740">
    <property type="term" value="F:transferase activity"/>
    <property type="evidence" value="ECO:0007669"/>
    <property type="project" value="UniProtKB-KW"/>
</dbReference>
<dbReference type="PANTHER" id="PTHR43179:SF7">
    <property type="entry name" value="RHAMNOSYLTRANSFERASE WBBL"/>
    <property type="match status" value="1"/>
</dbReference>